<feature type="compositionally biased region" description="Pro residues" evidence="8">
    <location>
        <begin position="669"/>
        <end position="680"/>
    </location>
</feature>
<comment type="caution">
    <text evidence="10">The sequence shown here is derived from an EMBL/GenBank/DDBJ whole genome shotgun (WGS) entry which is preliminary data.</text>
</comment>
<feature type="region of interest" description="Disordered" evidence="8">
    <location>
        <begin position="650"/>
        <end position="765"/>
    </location>
</feature>
<comment type="similarity">
    <text evidence="2 7">Belongs to the PLPL family.</text>
</comment>
<feature type="region of interest" description="Disordered" evidence="8">
    <location>
        <begin position="1"/>
        <end position="27"/>
    </location>
</feature>
<dbReference type="STRING" id="42251.A0A2T7A4Y4"/>
<sequence length="765" mass="87036">MAGWDRPNEPTPQKKAAGGGEAEQELPDFGTDFVNEADIAAFEKAVNAPDVTDEDFITALNDWKPIKQRIRRKRPEKRPRRGKDETREGFVYQLLKWPLLIIVFAWMLILSTFYVTTRLYISQYEYWITWRGRRERLRRKLRSTKNYEEWKLAAKELDSYLGADVWKAEDAFAYYDYSTIKKVVADLWRLRERAEEEERAGSTANGKSQPNSEERNGDDGGGGGTTRGNRAAGDLRELVKACVKSNFAGIESFRMYSQTYYGTKDRVQEFIRELEKSLKFLLETNSLDMEEKRALFKHLSSNYGRTALCLSGGASFAYYHFGVVKAHLDTGLLPTVITGTSGGALVAALVCTRTDEELKKLLVPALAQKITACHDDMFTWLYRWWKTGARFDSVDWARRLCWFTRGSLTFKEAHERTGRILNISCIPSDPHSPSLLLNYLTAPDCCIFSAVLASAAVPGILNPVVLMSKTPHHPFTITPFSFGHKWKDGSLRTDIPLRALNTHFNVTFSIVSQVNPHVNIFFFSPRGSVGRPVTHRKGKGWRGGFLGSALEQYLKLDMAKWLKVLRHLELLPQPLSQDWSSVFLQKFDGNITIWPRTKVSDFWYILSDPTVERLERMLEVGQRCTFPKLEFVKNRLVVERVLERGRRTTRGVGKTELVSGGQVREKKLSPPPPSTPPPPPQEEEEEEKEEQGKKKFTWLPWSPTERSTSMDRKRSSSSTSLLEEMENQGRVFFDNDYGGSSGSISSDEEVVVEKLDADRAASGGI</sequence>
<evidence type="ECO:0000256" key="4">
    <source>
        <dbReference type="ARBA" id="ARBA00022963"/>
    </source>
</evidence>
<keyword evidence="3 6" id="KW-0378">Hydrolase</keyword>
<comment type="subcellular location">
    <subcellularLocation>
        <location evidence="7">Membrane</location>
        <topology evidence="7">Single-pass membrane protein</topology>
    </subcellularLocation>
</comment>
<dbReference type="EC" id="3.1.1.-" evidence="7"/>
<keyword evidence="5 6" id="KW-0443">Lipid metabolism</keyword>
<dbReference type="GO" id="GO:0006641">
    <property type="term" value="P:triglyceride metabolic process"/>
    <property type="evidence" value="ECO:0007669"/>
    <property type="project" value="UniProtKB-ARBA"/>
</dbReference>
<evidence type="ECO:0000256" key="3">
    <source>
        <dbReference type="ARBA" id="ARBA00022801"/>
    </source>
</evidence>
<dbReference type="PANTHER" id="PTHR14226">
    <property type="entry name" value="NEUROPATHY TARGET ESTERASE/SWISS CHEESE D.MELANOGASTER"/>
    <property type="match status" value="1"/>
</dbReference>
<dbReference type="Gene3D" id="3.40.1090.10">
    <property type="entry name" value="Cytosolic phospholipase A2 catalytic domain"/>
    <property type="match status" value="2"/>
</dbReference>
<keyword evidence="7" id="KW-0812">Transmembrane</keyword>
<evidence type="ECO:0000256" key="2">
    <source>
        <dbReference type="ARBA" id="ARBA00006104"/>
    </source>
</evidence>
<dbReference type="GO" id="GO:0016042">
    <property type="term" value="P:lipid catabolic process"/>
    <property type="evidence" value="ECO:0007669"/>
    <property type="project" value="UniProtKB-UniRule"/>
</dbReference>
<feature type="active site" description="Nucleophile" evidence="6">
    <location>
        <position position="341"/>
    </location>
</feature>
<comment type="function">
    <text evidence="7">Lipid hydrolase.</text>
</comment>
<dbReference type="Pfam" id="PF01734">
    <property type="entry name" value="Patatin"/>
    <property type="match status" value="1"/>
</dbReference>
<dbReference type="PROSITE" id="PS51635">
    <property type="entry name" value="PNPLA"/>
    <property type="match status" value="1"/>
</dbReference>
<protein>
    <recommendedName>
        <fullName evidence="7">Patatin-like phospholipase domain-containing protein</fullName>
        <ecNumber evidence="7">3.1.1.-</ecNumber>
    </recommendedName>
</protein>
<evidence type="ECO:0000256" key="7">
    <source>
        <dbReference type="RuleBase" id="RU362055"/>
    </source>
</evidence>
<reference evidence="10 11" key="1">
    <citation type="submission" date="2017-04" db="EMBL/GenBank/DDBJ databases">
        <title>Draft genome sequence of Tuber borchii Vittad., a whitish edible truffle.</title>
        <authorList>
            <consortium name="DOE Joint Genome Institute"/>
            <person name="Murat C."/>
            <person name="Kuo A."/>
            <person name="Barry K.W."/>
            <person name="Clum A."/>
            <person name="Dockter R.B."/>
            <person name="Fauchery L."/>
            <person name="Iotti M."/>
            <person name="Kohler A."/>
            <person name="Labutti K."/>
            <person name="Lindquist E.A."/>
            <person name="Lipzen A."/>
            <person name="Ohm R.A."/>
            <person name="Wang M."/>
            <person name="Grigoriev I.V."/>
            <person name="Zambonelli A."/>
            <person name="Martin F.M."/>
        </authorList>
    </citation>
    <scope>NUCLEOTIDE SEQUENCE [LARGE SCALE GENOMIC DNA]</scope>
    <source>
        <strain evidence="10 11">Tbo3840</strain>
    </source>
</reference>
<keyword evidence="7" id="KW-1133">Transmembrane helix</keyword>
<dbReference type="InterPro" id="IPR016035">
    <property type="entry name" value="Acyl_Trfase/lysoPLipase"/>
</dbReference>
<feature type="region of interest" description="Disordered" evidence="8">
    <location>
        <begin position="198"/>
        <end position="230"/>
    </location>
</feature>
<dbReference type="AlphaFoldDB" id="A0A2T7A4Y4"/>
<keyword evidence="11" id="KW-1185">Reference proteome</keyword>
<dbReference type="InterPro" id="IPR002641">
    <property type="entry name" value="PNPLA_dom"/>
</dbReference>
<accession>A0A2T7A4Y4</accession>
<dbReference type="GO" id="GO:0004806">
    <property type="term" value="F:triacylglycerol lipase activity"/>
    <property type="evidence" value="ECO:0007669"/>
    <property type="project" value="InterPro"/>
</dbReference>
<feature type="short sequence motif" description="GXSXG" evidence="6">
    <location>
        <begin position="339"/>
        <end position="343"/>
    </location>
</feature>
<organism evidence="10 11">
    <name type="scientific">Tuber borchii</name>
    <name type="common">White truffle</name>
    <dbReference type="NCBI Taxonomy" id="42251"/>
    <lineage>
        <taxon>Eukaryota</taxon>
        <taxon>Fungi</taxon>
        <taxon>Dikarya</taxon>
        <taxon>Ascomycota</taxon>
        <taxon>Pezizomycotina</taxon>
        <taxon>Pezizomycetes</taxon>
        <taxon>Pezizales</taxon>
        <taxon>Tuberaceae</taxon>
        <taxon>Tuber</taxon>
    </lineage>
</organism>
<evidence type="ECO:0000313" key="10">
    <source>
        <dbReference type="EMBL" id="PUU82799.1"/>
    </source>
</evidence>
<evidence type="ECO:0000256" key="5">
    <source>
        <dbReference type="ARBA" id="ARBA00023098"/>
    </source>
</evidence>
<keyword evidence="7" id="KW-0472">Membrane</keyword>
<keyword evidence="4 6" id="KW-0442">Lipid degradation</keyword>
<comment type="function">
    <text evidence="1">Probable lipid hydrolase.</text>
</comment>
<feature type="transmembrane region" description="Helical" evidence="7">
    <location>
        <begin position="97"/>
        <end position="115"/>
    </location>
</feature>
<dbReference type="GO" id="GO:0016020">
    <property type="term" value="C:membrane"/>
    <property type="evidence" value="ECO:0007669"/>
    <property type="project" value="UniProtKB-SubCell"/>
</dbReference>
<feature type="domain" description="PNPLA" evidence="9">
    <location>
        <begin position="308"/>
        <end position="501"/>
    </location>
</feature>
<dbReference type="OrthoDB" id="15478at2759"/>
<keyword evidence="10" id="KW-0808">Transferase</keyword>
<comment type="caution">
    <text evidence="6">Lacks conserved residue(s) required for the propagation of feature annotation.</text>
</comment>
<dbReference type="EMBL" id="NESQ01000022">
    <property type="protein sequence ID" value="PUU82799.1"/>
    <property type="molecule type" value="Genomic_DNA"/>
</dbReference>
<dbReference type="PANTHER" id="PTHR14226:SF66">
    <property type="entry name" value="TRIACYLGLYCEROL LIPASE PTL2"/>
    <property type="match status" value="1"/>
</dbReference>
<gene>
    <name evidence="10" type="ORF">B9Z19DRAFT_1190167</name>
</gene>
<evidence type="ECO:0000256" key="1">
    <source>
        <dbReference type="ARBA" id="ARBA00002682"/>
    </source>
</evidence>
<evidence type="ECO:0000256" key="6">
    <source>
        <dbReference type="PROSITE-ProRule" id="PRU01161"/>
    </source>
</evidence>
<feature type="compositionally biased region" description="Polar residues" evidence="8">
    <location>
        <begin position="202"/>
        <end position="211"/>
    </location>
</feature>
<proteinExistence type="inferred from homology"/>
<feature type="active site" description="Proton acceptor" evidence="6">
    <location>
        <position position="488"/>
    </location>
</feature>
<dbReference type="GO" id="GO:0016740">
    <property type="term" value="F:transferase activity"/>
    <property type="evidence" value="ECO:0007669"/>
    <property type="project" value="UniProtKB-KW"/>
</dbReference>
<evidence type="ECO:0000259" key="9">
    <source>
        <dbReference type="PROSITE" id="PS51635"/>
    </source>
</evidence>
<dbReference type="Proteomes" id="UP000244722">
    <property type="component" value="Unassembled WGS sequence"/>
</dbReference>
<dbReference type="InterPro" id="IPR050301">
    <property type="entry name" value="NTE"/>
</dbReference>
<evidence type="ECO:0000256" key="8">
    <source>
        <dbReference type="SAM" id="MobiDB-lite"/>
    </source>
</evidence>
<dbReference type="Pfam" id="PF11815">
    <property type="entry name" value="DUF3336"/>
    <property type="match status" value="1"/>
</dbReference>
<name>A0A2T7A4Y4_TUBBO</name>
<evidence type="ECO:0000313" key="11">
    <source>
        <dbReference type="Proteomes" id="UP000244722"/>
    </source>
</evidence>
<dbReference type="SUPFAM" id="SSF52151">
    <property type="entry name" value="FabD/lysophospholipase-like"/>
    <property type="match status" value="1"/>
</dbReference>
<dbReference type="InterPro" id="IPR021771">
    <property type="entry name" value="Triacylglycerol_lipase_N"/>
</dbReference>
<dbReference type="CDD" id="cd07232">
    <property type="entry name" value="Pat_PLPL"/>
    <property type="match status" value="1"/>
</dbReference>